<reference evidence="2" key="1">
    <citation type="journal article" date="2017" name="Nat. Microbiol.">
        <title>Global analysis of biosynthetic gene clusters reveals vast potential of secondary metabolite production in Penicillium species.</title>
        <authorList>
            <person name="Nielsen J.C."/>
            <person name="Grijseels S."/>
            <person name="Prigent S."/>
            <person name="Ji B."/>
            <person name="Dainat J."/>
            <person name="Nielsen K.F."/>
            <person name="Frisvad J.C."/>
            <person name="Workman M."/>
            <person name="Nielsen J."/>
        </authorList>
    </citation>
    <scope>NUCLEOTIDE SEQUENCE [LARGE SCALE GENOMIC DNA]</scope>
    <source>
        <strain evidence="2">IBT 24891</strain>
    </source>
</reference>
<evidence type="ECO:0000313" key="2">
    <source>
        <dbReference type="Proteomes" id="UP000191285"/>
    </source>
</evidence>
<proteinExistence type="predicted"/>
<comment type="caution">
    <text evidence="1">The sequence shown here is derived from an EMBL/GenBank/DDBJ whole genome shotgun (WGS) entry which is preliminary data.</text>
</comment>
<dbReference type="AlphaFoldDB" id="A0A1V6TZ54"/>
<sequence length="107" mass="12420">MSYPSPGIELFTAPGHAVTSLYLRFDPDDLSTRLQAEIRGRNMSSQSTDQFARYPRPCLALPMTYAREALESPYLSVIPRVAANNRRHLLYQRQRLKHLYNHEIPFK</sequence>
<gene>
    <name evidence="1" type="ORF">PENSTE_c001G02488</name>
</gene>
<organism evidence="1 2">
    <name type="scientific">Penicillium steckii</name>
    <dbReference type="NCBI Taxonomy" id="303698"/>
    <lineage>
        <taxon>Eukaryota</taxon>
        <taxon>Fungi</taxon>
        <taxon>Dikarya</taxon>
        <taxon>Ascomycota</taxon>
        <taxon>Pezizomycotina</taxon>
        <taxon>Eurotiomycetes</taxon>
        <taxon>Eurotiomycetidae</taxon>
        <taxon>Eurotiales</taxon>
        <taxon>Aspergillaceae</taxon>
        <taxon>Penicillium</taxon>
    </lineage>
</organism>
<evidence type="ECO:0000313" key="1">
    <source>
        <dbReference type="EMBL" id="OQE31230.1"/>
    </source>
</evidence>
<dbReference type="Proteomes" id="UP000191285">
    <property type="component" value="Unassembled WGS sequence"/>
</dbReference>
<name>A0A1V6TZ54_9EURO</name>
<accession>A0A1V6TZ54</accession>
<dbReference type="EMBL" id="MLKD01000001">
    <property type="protein sequence ID" value="OQE31230.1"/>
    <property type="molecule type" value="Genomic_DNA"/>
</dbReference>
<keyword evidence="2" id="KW-1185">Reference proteome</keyword>
<protein>
    <submittedName>
        <fullName evidence="1">Uncharacterized protein</fullName>
    </submittedName>
</protein>